<dbReference type="KEGG" id="vg:29061897"/>
<sequence>MNIYDDVADQLIAHRHETRAAAMLDLTTILIDNGYEPALTEIYHQPIPDPNEETVRYEEIIIRCAKNFGSKCGIAFNPQVAWHKPKETGLILHGLLEGFEANEDVDTLYGIVLSGEPPIFVLENLIRYVFGDDNLHVEDLIINVENRVMTVLQNFLSAATIEKNNLNTNDRMAHIAAYLRYYPQNPSAWVFMNLPPEVEEKVLIQQLDFGEDNGVSALELLAIYSVGLCVAQCDDFDSAYTQLEKSFEALNTDGYPATPTLQEGLQALKTIYGVTVEHEQA</sequence>
<dbReference type="GeneID" id="29061897"/>
<dbReference type="Proteomes" id="UP000202923">
    <property type="component" value="Genome"/>
</dbReference>
<name>A0A1B2IDX5_9CAUD</name>
<protein>
    <submittedName>
        <fullName evidence="1">Uncharacterized protein</fullName>
    </submittedName>
</protein>
<dbReference type="OrthoDB" id="10059at10239"/>
<dbReference type="RefSeq" id="YP_009278658.1">
    <property type="nucleotide sequence ID" value="NC_031010.1"/>
</dbReference>
<organism evidence="1 2">
    <name type="scientific">Erwinia phage vB_EamM_Kwan</name>
    <dbReference type="NCBI Taxonomy" id="1883374"/>
    <lineage>
        <taxon>Viruses</taxon>
        <taxon>Duplodnaviria</taxon>
        <taxon>Heunggongvirae</taxon>
        <taxon>Uroviricota</taxon>
        <taxon>Caudoviricetes</taxon>
        <taxon>Chimalliviridae</taxon>
        <taxon>Wellingtonvirus</taxon>
        <taxon>Wellingtonvirus wellington</taxon>
    </lineage>
</organism>
<accession>A0A1B2IDX5</accession>
<proteinExistence type="predicted"/>
<evidence type="ECO:0000313" key="1">
    <source>
        <dbReference type="EMBL" id="ANZ49405.1"/>
    </source>
</evidence>
<dbReference type="EMBL" id="KX397369">
    <property type="protein sequence ID" value="ANZ49405.1"/>
    <property type="molecule type" value="Genomic_DNA"/>
</dbReference>
<reference evidence="1 2" key="1">
    <citation type="submission" date="2016-06" db="EMBL/GenBank/DDBJ databases">
        <authorList>
            <person name="Kjaerup R.B."/>
            <person name="Dalgaard T.S."/>
            <person name="Juul-Madsen H.R."/>
        </authorList>
    </citation>
    <scope>NUCLEOTIDE SEQUENCE [LARGE SCALE GENOMIC DNA]</scope>
</reference>
<gene>
    <name evidence="1" type="ORF">KWAN_53</name>
</gene>
<evidence type="ECO:0000313" key="2">
    <source>
        <dbReference type="Proteomes" id="UP000202923"/>
    </source>
</evidence>